<dbReference type="SUPFAM" id="SSF55347">
    <property type="entry name" value="Glyceraldehyde-3-phosphate dehydrogenase-like, C-terminal domain"/>
    <property type="match status" value="1"/>
</dbReference>
<dbReference type="InterPro" id="IPR020829">
    <property type="entry name" value="GlycerAld_3-P_DH_cat"/>
</dbReference>
<dbReference type="Pfam" id="PF00044">
    <property type="entry name" value="Gp_dh_N"/>
    <property type="match status" value="1"/>
</dbReference>
<dbReference type="InterPro" id="IPR020830">
    <property type="entry name" value="GlycerAld_3-P_DH_AS"/>
</dbReference>
<evidence type="ECO:0000313" key="10">
    <source>
        <dbReference type="Proteomes" id="UP000325113"/>
    </source>
</evidence>
<dbReference type="InterPro" id="IPR036291">
    <property type="entry name" value="NAD(P)-bd_dom_sf"/>
</dbReference>
<reference evidence="8 9" key="1">
    <citation type="submission" date="2019-07" db="EMBL/GenBank/DDBJ databases">
        <title>Genomes of Cafeteria roenbergensis.</title>
        <authorList>
            <person name="Fischer M.G."/>
            <person name="Hackl T."/>
            <person name="Roman M."/>
        </authorList>
    </citation>
    <scope>NUCLEOTIDE SEQUENCE [LARGE SCALE GENOMIC DNA]</scope>
    <source>
        <strain evidence="5 9">BVI</strain>
        <strain evidence="6 10">Cflag</strain>
        <strain evidence="7 8">E4-10P</strain>
    </source>
</reference>
<comment type="similarity">
    <text evidence="1 3">Belongs to the glyceraldehyde-3-phosphate dehydrogenase family.</text>
</comment>
<evidence type="ECO:0000313" key="7">
    <source>
        <dbReference type="EMBL" id="KAA0167269.1"/>
    </source>
</evidence>
<evidence type="ECO:0000259" key="4">
    <source>
        <dbReference type="SMART" id="SM00846"/>
    </source>
</evidence>
<dbReference type="InterPro" id="IPR020828">
    <property type="entry name" value="GlycerAld_3-P_DH_NAD(P)-bd"/>
</dbReference>
<dbReference type="Proteomes" id="UP000325113">
    <property type="component" value="Unassembled WGS sequence"/>
</dbReference>
<feature type="domain" description="Glyceraldehyde 3-phosphate dehydrogenase NAD(P) binding" evidence="4">
    <location>
        <begin position="165"/>
        <end position="330"/>
    </location>
</feature>
<gene>
    <name evidence="7" type="ORF">FNF27_07352</name>
    <name evidence="5" type="ORF">FNF29_07078</name>
    <name evidence="6" type="ORF">FNF31_05320</name>
</gene>
<protein>
    <recommendedName>
        <fullName evidence="4">Glyceraldehyde 3-phosphate dehydrogenase NAD(P) binding domain-containing protein</fullName>
    </recommendedName>
</protein>
<dbReference type="EMBL" id="VLTO01000082">
    <property type="protein sequence ID" value="KAA0167269.1"/>
    <property type="molecule type" value="Genomic_DNA"/>
</dbReference>
<name>A0A5A8D0X5_CAFRO</name>
<dbReference type="Gene3D" id="3.40.50.720">
    <property type="entry name" value="NAD(P)-binding Rossmann-like Domain"/>
    <property type="match status" value="1"/>
</dbReference>
<accession>A0A5A8D0X5</accession>
<dbReference type="NCBIfam" id="NF006139">
    <property type="entry name" value="PRK08289.1"/>
    <property type="match status" value="1"/>
</dbReference>
<evidence type="ECO:0000313" key="6">
    <source>
        <dbReference type="EMBL" id="KAA0158569.1"/>
    </source>
</evidence>
<dbReference type="Pfam" id="PF02800">
    <property type="entry name" value="Gp_dh_C"/>
    <property type="match status" value="1"/>
</dbReference>
<dbReference type="OrthoDB" id="185253at2759"/>
<dbReference type="Gene3D" id="3.30.360.10">
    <property type="entry name" value="Dihydrodipicolinate Reductase, domain 2"/>
    <property type="match status" value="1"/>
</dbReference>
<dbReference type="AlphaFoldDB" id="A0A5A8D0X5"/>
<evidence type="ECO:0000313" key="5">
    <source>
        <dbReference type="EMBL" id="KAA0147865.1"/>
    </source>
</evidence>
<keyword evidence="2" id="KW-0560">Oxidoreductase</keyword>
<dbReference type="EMBL" id="VLTN01000060">
    <property type="protein sequence ID" value="KAA0147865.1"/>
    <property type="molecule type" value="Genomic_DNA"/>
</dbReference>
<keyword evidence="9" id="KW-1185">Reference proteome</keyword>
<dbReference type="EMBL" id="VLTM01000065">
    <property type="protein sequence ID" value="KAA0158569.1"/>
    <property type="molecule type" value="Genomic_DNA"/>
</dbReference>
<dbReference type="SUPFAM" id="SSF51735">
    <property type="entry name" value="NAD(P)-binding Rossmann-fold domains"/>
    <property type="match status" value="1"/>
</dbReference>
<dbReference type="InterPro" id="IPR020831">
    <property type="entry name" value="GlycerAld/Erythrose_P_DH"/>
</dbReference>
<dbReference type="GO" id="GO:0016620">
    <property type="term" value="F:oxidoreductase activity, acting on the aldehyde or oxo group of donors, NAD or NADP as acceptor"/>
    <property type="evidence" value="ECO:0007669"/>
    <property type="project" value="InterPro"/>
</dbReference>
<comment type="caution">
    <text evidence="6">The sequence shown here is derived from an EMBL/GenBank/DDBJ whole genome shotgun (WGS) entry which is preliminary data.</text>
</comment>
<dbReference type="Proteomes" id="UP000322899">
    <property type="component" value="Unassembled WGS sequence"/>
</dbReference>
<proteinExistence type="inferred from homology"/>
<dbReference type="GO" id="GO:0051287">
    <property type="term" value="F:NAD binding"/>
    <property type="evidence" value="ECO:0007669"/>
    <property type="project" value="InterPro"/>
</dbReference>
<evidence type="ECO:0000313" key="9">
    <source>
        <dbReference type="Proteomes" id="UP000323011"/>
    </source>
</evidence>
<dbReference type="PANTHER" id="PTHR43454">
    <property type="entry name" value="GLYCERALDEHYDE-3-PHOSPHATE DEHYDROGENASE"/>
    <property type="match status" value="1"/>
</dbReference>
<evidence type="ECO:0000256" key="1">
    <source>
        <dbReference type="ARBA" id="ARBA00007406"/>
    </source>
</evidence>
<dbReference type="PRINTS" id="PR00078">
    <property type="entry name" value="G3PDHDRGNASE"/>
</dbReference>
<evidence type="ECO:0000256" key="3">
    <source>
        <dbReference type="RuleBase" id="RU000397"/>
    </source>
</evidence>
<organism evidence="6 10">
    <name type="scientific">Cafeteria roenbergensis</name>
    <name type="common">Marine flagellate</name>
    <dbReference type="NCBI Taxonomy" id="33653"/>
    <lineage>
        <taxon>Eukaryota</taxon>
        <taxon>Sar</taxon>
        <taxon>Stramenopiles</taxon>
        <taxon>Bigyra</taxon>
        <taxon>Opalozoa</taxon>
        <taxon>Bicosoecida</taxon>
        <taxon>Cafeteriaceae</taxon>
        <taxon>Cafeteria</taxon>
    </lineage>
</organism>
<dbReference type="CDD" id="cd05214">
    <property type="entry name" value="GAPDH_I_N"/>
    <property type="match status" value="1"/>
</dbReference>
<dbReference type="Proteomes" id="UP000323011">
    <property type="component" value="Unassembled WGS sequence"/>
</dbReference>
<evidence type="ECO:0000313" key="8">
    <source>
        <dbReference type="Proteomes" id="UP000322899"/>
    </source>
</evidence>
<dbReference type="SMART" id="SM00846">
    <property type="entry name" value="Gp_dh_N"/>
    <property type="match status" value="1"/>
</dbReference>
<dbReference type="PROSITE" id="PS00071">
    <property type="entry name" value="GAPDH"/>
    <property type="match status" value="1"/>
</dbReference>
<sequence length="549" mass="58134">MAAAAASSAPATKLAETGATGLCSVGVSSTTLKDFNTGLAACEKMLPIVGDLYRANIVVYFCKVSLAGRAPLDTMSLHEFACRHFDAGARPTESLAIVTALAKLKPGLKPWRFDVGFARARFASIFDSMDALSEEGQKALTAKLAEELAAAEETAVRGDGFDKPTDVVLYGHGRIGRLLNRMLVEKSAAGGKLVLRAIVVRQKASSRAIDLEKRASLLKKDSVHGDFEGTVSFDSDSSTIVANGNPIRIIYASAPEDVDYTAYGIHDAIVVDNTGAFRTKEALERHRKCPGVKTVVLTAPASGGGVPTVVAGVNNDRITADEHIYSAASCTTNAIVPILKLLHETCGVESGHIETVHSFTNDQHLVDGMHKKSRRGRSAALNMVPTETGAAKAVAKAVPELAGILTASAIRVPTPNVSMALLILRPKSRPVVADDLYRTLKGASIAGALHNQIAFSEDPDAVSTDFVGSRSACVVDWPASIVSDDRIVIKAWYDNEAGYSAQVIRLLQRLAGLVFPDYPTIAPDVLLTPKLKPITAMRAVPDIGAAAEE</sequence>
<dbReference type="OMA" id="WYDKSIE"/>
<dbReference type="PANTHER" id="PTHR43454:SF1">
    <property type="entry name" value="GLYCERALDEHYDE 3-PHOSPHATE DEHYDROGENASE NAD(P) BINDING DOMAIN-CONTAINING PROTEIN"/>
    <property type="match status" value="1"/>
</dbReference>
<evidence type="ECO:0000256" key="2">
    <source>
        <dbReference type="ARBA" id="ARBA00023002"/>
    </source>
</evidence>